<keyword evidence="3 5" id="KW-1133">Transmembrane helix</keyword>
<evidence type="ECO:0000256" key="3">
    <source>
        <dbReference type="ARBA" id="ARBA00022989"/>
    </source>
</evidence>
<dbReference type="InterPro" id="IPR032808">
    <property type="entry name" value="DoxX"/>
</dbReference>
<evidence type="ECO:0000256" key="4">
    <source>
        <dbReference type="ARBA" id="ARBA00023136"/>
    </source>
</evidence>
<dbReference type="EMBL" id="QTJU01000007">
    <property type="protein sequence ID" value="RFM26974.1"/>
    <property type="molecule type" value="Genomic_DNA"/>
</dbReference>
<feature type="transmembrane region" description="Helical" evidence="5">
    <location>
        <begin position="75"/>
        <end position="92"/>
    </location>
</feature>
<feature type="transmembrane region" description="Helical" evidence="5">
    <location>
        <begin position="98"/>
        <end position="119"/>
    </location>
</feature>
<dbReference type="Proteomes" id="UP000261284">
    <property type="component" value="Unassembled WGS sequence"/>
</dbReference>
<keyword evidence="7" id="KW-1185">Reference proteome</keyword>
<evidence type="ECO:0000313" key="6">
    <source>
        <dbReference type="EMBL" id="RFM26974.1"/>
    </source>
</evidence>
<dbReference type="RefSeq" id="WP_116848757.1">
    <property type="nucleotide sequence ID" value="NZ_QTJU01000007.1"/>
</dbReference>
<keyword evidence="2 5" id="KW-0812">Transmembrane</keyword>
<keyword evidence="4 5" id="KW-0472">Membrane</keyword>
<protein>
    <submittedName>
        <fullName evidence="6">DoxX family protein</fullName>
    </submittedName>
</protein>
<dbReference type="OrthoDB" id="7960583at2"/>
<accession>A0A3E1NGM1</accession>
<gene>
    <name evidence="6" type="ORF">DXN05_18230</name>
</gene>
<evidence type="ECO:0000256" key="5">
    <source>
        <dbReference type="SAM" id="Phobius"/>
    </source>
</evidence>
<comment type="subcellular location">
    <subcellularLocation>
        <location evidence="1">Membrane</location>
        <topology evidence="1">Multi-pass membrane protein</topology>
    </subcellularLocation>
</comment>
<comment type="caution">
    <text evidence="6">The sequence shown here is derived from an EMBL/GenBank/DDBJ whole genome shotgun (WGS) entry which is preliminary data.</text>
</comment>
<dbReference type="Pfam" id="PF13564">
    <property type="entry name" value="DoxX_2"/>
    <property type="match status" value="1"/>
</dbReference>
<dbReference type="GO" id="GO:0016020">
    <property type="term" value="C:membrane"/>
    <property type="evidence" value="ECO:0007669"/>
    <property type="project" value="UniProtKB-SubCell"/>
</dbReference>
<evidence type="ECO:0000256" key="1">
    <source>
        <dbReference type="ARBA" id="ARBA00004141"/>
    </source>
</evidence>
<feature type="transmembrane region" description="Helical" evidence="5">
    <location>
        <begin position="48"/>
        <end position="68"/>
    </location>
</feature>
<sequence length="141" mass="15662">MKRDNLIYWIATSVIAAVMTFSVVNFTFNDHFLYPEGAFKHLGLPGYFKIELTIAKTLGILVLLAPGIPVKLKEFAYAGFAITLVSGSIAHGATGDRIMYVIDPLLFLGVLSVSYYYFLKRTGQLVKSSREAVKKDEKVYG</sequence>
<name>A0A3E1NGM1_9BACT</name>
<evidence type="ECO:0000313" key="7">
    <source>
        <dbReference type="Proteomes" id="UP000261284"/>
    </source>
</evidence>
<reference evidence="6 7" key="1">
    <citation type="submission" date="2018-08" db="EMBL/GenBank/DDBJ databases">
        <title>Chitinophagaceae sp. K23C18032701, a novel bacterium isolated from forest soil.</title>
        <authorList>
            <person name="Wang C."/>
        </authorList>
    </citation>
    <scope>NUCLEOTIDE SEQUENCE [LARGE SCALE GENOMIC DNA]</scope>
    <source>
        <strain evidence="6 7">K23C18032701</strain>
    </source>
</reference>
<organism evidence="6 7">
    <name type="scientific">Deminuibacter soli</name>
    <dbReference type="NCBI Taxonomy" id="2291815"/>
    <lineage>
        <taxon>Bacteria</taxon>
        <taxon>Pseudomonadati</taxon>
        <taxon>Bacteroidota</taxon>
        <taxon>Chitinophagia</taxon>
        <taxon>Chitinophagales</taxon>
        <taxon>Chitinophagaceae</taxon>
        <taxon>Deminuibacter</taxon>
    </lineage>
</organism>
<dbReference type="AlphaFoldDB" id="A0A3E1NGM1"/>
<evidence type="ECO:0000256" key="2">
    <source>
        <dbReference type="ARBA" id="ARBA00022692"/>
    </source>
</evidence>
<feature type="transmembrane region" description="Helical" evidence="5">
    <location>
        <begin position="7"/>
        <end position="28"/>
    </location>
</feature>
<proteinExistence type="predicted"/>